<gene>
    <name evidence="1" type="ORF">PV328_002133</name>
</gene>
<dbReference type="Proteomes" id="UP001168990">
    <property type="component" value="Unassembled WGS sequence"/>
</dbReference>
<reference evidence="1" key="1">
    <citation type="journal article" date="2023" name="bioRxiv">
        <title>Scaffold-level genome assemblies of two parasitoid biocontrol wasps reveal the parthenogenesis mechanism and an associated novel virus.</title>
        <authorList>
            <person name="Inwood S."/>
            <person name="Skelly J."/>
            <person name="Guhlin J."/>
            <person name="Harrop T."/>
            <person name="Goldson S."/>
            <person name="Dearden P."/>
        </authorList>
    </citation>
    <scope>NUCLEOTIDE SEQUENCE</scope>
    <source>
        <strain evidence="1">Irish</strain>
        <tissue evidence="1">Whole body</tissue>
    </source>
</reference>
<sequence>MCDVSADGIIVQGLKETKALCMRRYKDDDYSEVTGDRGFVEVLLVYANFILILRRTVQDKVLQRRIRESISSQARTGIYCTDNENLPQIGKVARRDIHIEACKSYAVSYYFYEFRSDISKVK</sequence>
<protein>
    <submittedName>
        <fullName evidence="1">Uncharacterized protein</fullName>
    </submittedName>
</protein>
<reference evidence="1" key="2">
    <citation type="submission" date="2023-03" db="EMBL/GenBank/DDBJ databases">
        <authorList>
            <person name="Inwood S.N."/>
            <person name="Skelly J.G."/>
            <person name="Guhlin J."/>
            <person name="Harrop T.W.R."/>
            <person name="Goldson S.G."/>
            <person name="Dearden P.K."/>
        </authorList>
    </citation>
    <scope>NUCLEOTIDE SEQUENCE</scope>
    <source>
        <strain evidence="1">Irish</strain>
        <tissue evidence="1">Whole body</tissue>
    </source>
</reference>
<proteinExistence type="predicted"/>
<keyword evidence="2" id="KW-1185">Reference proteome</keyword>
<evidence type="ECO:0000313" key="2">
    <source>
        <dbReference type="Proteomes" id="UP001168990"/>
    </source>
</evidence>
<evidence type="ECO:0000313" key="1">
    <source>
        <dbReference type="EMBL" id="KAK0178156.1"/>
    </source>
</evidence>
<dbReference type="EMBL" id="JAQQBS010000001">
    <property type="protein sequence ID" value="KAK0178156.1"/>
    <property type="molecule type" value="Genomic_DNA"/>
</dbReference>
<organism evidence="1 2">
    <name type="scientific">Microctonus aethiopoides</name>
    <dbReference type="NCBI Taxonomy" id="144406"/>
    <lineage>
        <taxon>Eukaryota</taxon>
        <taxon>Metazoa</taxon>
        <taxon>Ecdysozoa</taxon>
        <taxon>Arthropoda</taxon>
        <taxon>Hexapoda</taxon>
        <taxon>Insecta</taxon>
        <taxon>Pterygota</taxon>
        <taxon>Neoptera</taxon>
        <taxon>Endopterygota</taxon>
        <taxon>Hymenoptera</taxon>
        <taxon>Apocrita</taxon>
        <taxon>Ichneumonoidea</taxon>
        <taxon>Braconidae</taxon>
        <taxon>Euphorinae</taxon>
        <taxon>Microctonus</taxon>
    </lineage>
</organism>
<dbReference type="AlphaFoldDB" id="A0AA39FZ35"/>
<name>A0AA39FZ35_9HYME</name>
<accession>A0AA39FZ35</accession>
<comment type="caution">
    <text evidence="1">The sequence shown here is derived from an EMBL/GenBank/DDBJ whole genome shotgun (WGS) entry which is preliminary data.</text>
</comment>